<keyword evidence="10" id="KW-1185">Reference proteome</keyword>
<evidence type="ECO:0000256" key="2">
    <source>
        <dbReference type="ARBA" id="ARBA00004496"/>
    </source>
</evidence>
<feature type="region of interest" description="Disordered" evidence="6">
    <location>
        <begin position="461"/>
        <end position="518"/>
    </location>
</feature>
<evidence type="ECO:0000256" key="4">
    <source>
        <dbReference type="ARBA" id="ARBA00023069"/>
    </source>
</evidence>
<reference evidence="9 10" key="2">
    <citation type="submission" date="2023-10" db="EMBL/GenBank/DDBJ databases">
        <authorList>
            <person name="Han X.F."/>
        </authorList>
    </citation>
    <scope>NUCLEOTIDE SEQUENCE [LARGE SCALE GENOMIC DNA]</scope>
    <source>
        <strain evidence="9 10">KCTC 39840</strain>
    </source>
</reference>
<feature type="compositionally biased region" description="Low complexity" evidence="6">
    <location>
        <begin position="166"/>
        <end position="180"/>
    </location>
</feature>
<dbReference type="NCBIfam" id="NF012200">
    <property type="entry name" value="choice_anch_D"/>
    <property type="match status" value="1"/>
</dbReference>
<dbReference type="RefSeq" id="WP_318599826.1">
    <property type="nucleotide sequence ID" value="NZ_JAWSTH010000084.1"/>
</dbReference>
<feature type="chain" id="PRO_5046944378" evidence="7">
    <location>
        <begin position="21"/>
        <end position="663"/>
    </location>
</feature>
<feature type="compositionally biased region" description="Gly residues" evidence="6">
    <location>
        <begin position="184"/>
        <end position="195"/>
    </location>
</feature>
<dbReference type="InterPro" id="IPR053879">
    <property type="entry name" value="HYDIN_VesB_CFA65-like_Ig"/>
</dbReference>
<comment type="caution">
    <text evidence="9">The sequence shown here is derived from an EMBL/GenBank/DDBJ whole genome shotgun (WGS) entry which is preliminary data.</text>
</comment>
<evidence type="ECO:0000256" key="1">
    <source>
        <dbReference type="ARBA" id="ARBA00004138"/>
    </source>
</evidence>
<organism evidence="9 10">
    <name type="scientific">Conexibacter stalactiti</name>
    <dbReference type="NCBI Taxonomy" id="1940611"/>
    <lineage>
        <taxon>Bacteria</taxon>
        <taxon>Bacillati</taxon>
        <taxon>Actinomycetota</taxon>
        <taxon>Thermoleophilia</taxon>
        <taxon>Solirubrobacterales</taxon>
        <taxon>Conexibacteraceae</taxon>
        <taxon>Conexibacter</taxon>
    </lineage>
</organism>
<keyword evidence="3" id="KW-0963">Cytoplasm</keyword>
<keyword evidence="5" id="KW-0966">Cell projection</keyword>
<dbReference type="InterPro" id="IPR013783">
    <property type="entry name" value="Ig-like_fold"/>
</dbReference>
<dbReference type="EMBL" id="JAWSTH010000084">
    <property type="protein sequence ID" value="MDW5597363.1"/>
    <property type="molecule type" value="Genomic_DNA"/>
</dbReference>
<evidence type="ECO:0000313" key="9">
    <source>
        <dbReference type="EMBL" id="MDW5597363.1"/>
    </source>
</evidence>
<dbReference type="Gene3D" id="2.60.40.10">
    <property type="entry name" value="Immunoglobulins"/>
    <property type="match status" value="1"/>
</dbReference>
<dbReference type="Pfam" id="PF22544">
    <property type="entry name" value="HYDIN_VesB_CFA65-like_Ig"/>
    <property type="match status" value="1"/>
</dbReference>
<evidence type="ECO:0000313" key="10">
    <source>
        <dbReference type="Proteomes" id="UP001284601"/>
    </source>
</evidence>
<sequence>MPLLISAPLAFAALPAAAQAGSFTLGGYGCAGNEWTVPDGVTSIRLVAQGERGGNSGGYGARITASVDVTPGTVLYACVGVNGGDGGTGPGGTGGGGGGYTSVSSHADGSIPWIVAAGGGGKGAGPNAGDGGAAGTYNTEAGSGVASGSAGAGRRTDGSSGGAGGVNSADASANGTAGLRARGGDGGSSAAGPGGGAGGAGVWGGGGGAGSATSEDGSAGGGGGYSFCGAGATGCASTNDPSSPSVEFSWAEPVATTTTVSLNTSRAISGHAVKLRATVSPVPSGGTVAFTVDGNRQWDCDAVAVDTTTGVAECDTNIPGARGAHSVRAVYSGVSSAFDGSDDDESFTVYGGVPSVSPSPTAAFGEVELGKSTTRPITVTNVGDADLTIDEIDGIYIAEYEPRARPPRSTEFIALDDQCTNRTLAVGASCVVVVKFSPRALGQRTAVIDVYSDAWDGTDEVELTGVGVEARPEPEPKPEERKPETPSTPVTPVTPVPSPVQPPAVPTAPAPPAVQTRAPPAVGASVDLGVSRGAQVTQNGSVRLPLVCPVGQPCRVSGTLTLALTGGQARAAAATKTRVLVRFSGIKVAAGKTKTLSLNLPAAFVKAQQAKGVRRLRTTLTVKTTLGSGRTVTRRQAITLLIPRARVAQRAAPQPAQRPSFTG</sequence>
<evidence type="ECO:0000256" key="3">
    <source>
        <dbReference type="ARBA" id="ARBA00022490"/>
    </source>
</evidence>
<feature type="compositionally biased region" description="Basic and acidic residues" evidence="6">
    <location>
        <begin position="470"/>
        <end position="484"/>
    </location>
</feature>
<feature type="region of interest" description="Disordered" evidence="6">
    <location>
        <begin position="143"/>
        <end position="195"/>
    </location>
</feature>
<comment type="subcellular location">
    <subcellularLocation>
        <location evidence="1">Cell projection</location>
        <location evidence="1">Cilium</location>
    </subcellularLocation>
    <subcellularLocation>
        <location evidence="2">Cytoplasm</location>
    </subcellularLocation>
</comment>
<keyword evidence="7" id="KW-0732">Signal</keyword>
<evidence type="ECO:0000259" key="8">
    <source>
        <dbReference type="Pfam" id="PF22544"/>
    </source>
</evidence>
<reference evidence="10" key="1">
    <citation type="submission" date="2023-07" db="EMBL/GenBank/DDBJ databases">
        <title>Conexibacter stalactiti sp. nov., isolated from stalactites in a lava cave and emended description of the genus Conexibacter.</title>
        <authorList>
            <person name="Lee S.D."/>
        </authorList>
    </citation>
    <scope>NUCLEOTIDE SEQUENCE [LARGE SCALE GENOMIC DNA]</scope>
    <source>
        <strain evidence="10">KCTC 39840</strain>
    </source>
</reference>
<protein>
    <submittedName>
        <fullName evidence="9">Choice-of-anchor D domain-containing protein</fullName>
    </submittedName>
</protein>
<evidence type="ECO:0000256" key="6">
    <source>
        <dbReference type="SAM" id="MobiDB-lite"/>
    </source>
</evidence>
<gene>
    <name evidence="9" type="ORF">R7226_23650</name>
</gene>
<proteinExistence type="predicted"/>
<dbReference type="Proteomes" id="UP001284601">
    <property type="component" value="Unassembled WGS sequence"/>
</dbReference>
<feature type="domain" description="HYDIN/VesB/CFA65-like Ig-like" evidence="8">
    <location>
        <begin position="361"/>
        <end position="454"/>
    </location>
</feature>
<feature type="compositionally biased region" description="Pro residues" evidence="6">
    <location>
        <begin position="492"/>
        <end position="512"/>
    </location>
</feature>
<feature type="signal peptide" evidence="7">
    <location>
        <begin position="1"/>
        <end position="20"/>
    </location>
</feature>
<name>A0ABU4HVL2_9ACTN</name>
<feature type="compositionally biased region" description="Low complexity" evidence="6">
    <location>
        <begin position="143"/>
        <end position="153"/>
    </location>
</feature>
<evidence type="ECO:0000256" key="7">
    <source>
        <dbReference type="SAM" id="SignalP"/>
    </source>
</evidence>
<accession>A0ABU4HVL2</accession>
<keyword evidence="4" id="KW-0969">Cilium</keyword>
<evidence type="ECO:0000256" key="5">
    <source>
        <dbReference type="ARBA" id="ARBA00023273"/>
    </source>
</evidence>